<organism evidence="2 3">
    <name type="scientific">Cryobacterium mannosilyticum</name>
    <dbReference type="NCBI Taxonomy" id="1259190"/>
    <lineage>
        <taxon>Bacteria</taxon>
        <taxon>Bacillati</taxon>
        <taxon>Actinomycetota</taxon>
        <taxon>Actinomycetes</taxon>
        <taxon>Micrococcales</taxon>
        <taxon>Microbacteriaceae</taxon>
        <taxon>Cryobacterium</taxon>
    </lineage>
</organism>
<feature type="compositionally biased region" description="Polar residues" evidence="1">
    <location>
        <begin position="81"/>
        <end position="91"/>
    </location>
</feature>
<evidence type="ECO:0000313" key="3">
    <source>
        <dbReference type="Proteomes" id="UP000297643"/>
    </source>
</evidence>
<reference evidence="2 3" key="1">
    <citation type="submission" date="2019-03" db="EMBL/GenBank/DDBJ databases">
        <title>Genomics of glacier-inhabiting Cryobacterium strains.</title>
        <authorList>
            <person name="Liu Q."/>
            <person name="Xin Y.-H."/>
        </authorList>
    </citation>
    <scope>NUCLEOTIDE SEQUENCE [LARGE SCALE GENOMIC DNA]</scope>
    <source>
        <strain evidence="2 3">RHLT2-21</strain>
    </source>
</reference>
<protein>
    <submittedName>
        <fullName evidence="2">Uncharacterized protein</fullName>
    </submittedName>
</protein>
<feature type="region of interest" description="Disordered" evidence="1">
    <location>
        <begin position="31"/>
        <end position="119"/>
    </location>
</feature>
<evidence type="ECO:0000256" key="1">
    <source>
        <dbReference type="SAM" id="MobiDB-lite"/>
    </source>
</evidence>
<dbReference type="RefSeq" id="WP_134509412.1">
    <property type="nucleotide sequence ID" value="NZ_SOFM01000029.1"/>
</dbReference>
<name>A0A4R8W977_9MICO</name>
<evidence type="ECO:0000313" key="2">
    <source>
        <dbReference type="EMBL" id="TFC03112.1"/>
    </source>
</evidence>
<accession>A0A4R8W977</accession>
<dbReference type="EMBL" id="SOFM01000029">
    <property type="protein sequence ID" value="TFC03112.1"/>
    <property type="molecule type" value="Genomic_DNA"/>
</dbReference>
<dbReference type="Proteomes" id="UP000297643">
    <property type="component" value="Unassembled WGS sequence"/>
</dbReference>
<gene>
    <name evidence="2" type="ORF">E3O32_10895</name>
</gene>
<keyword evidence="3" id="KW-1185">Reference proteome</keyword>
<proteinExistence type="predicted"/>
<dbReference type="AlphaFoldDB" id="A0A4R8W977"/>
<sequence>MRRRLLAGIAVTALLVAAGGALVLQQSGTRTAPVAGSSAADGGLPPSTSGPRSPATTAPGTEPAPKQTPPSSAVPSPKQAPPSSAVPSPTKSAEPREADPVAPDPGPDTLPTSKPLADLVTLPLPDTSNAVGSIVAGFPSRVLPQAPHSTVGTSSVAAEGSRLQAALTAQTTLTVAEVMDFYRTALARLGLFDTPAPALDGSTALTFTRGNNTVTISATTIDGGCSYVVFGAFSAST</sequence>
<comment type="caution">
    <text evidence="2">The sequence shown here is derived from an EMBL/GenBank/DDBJ whole genome shotgun (WGS) entry which is preliminary data.</text>
</comment>
<feature type="compositionally biased region" description="Low complexity" evidence="1">
    <location>
        <begin position="54"/>
        <end position="65"/>
    </location>
</feature>